<evidence type="ECO:0000256" key="1">
    <source>
        <dbReference type="PROSITE-ProRule" id="PRU00042"/>
    </source>
</evidence>
<dbReference type="SUPFAM" id="SSF49599">
    <property type="entry name" value="TRAF domain-like"/>
    <property type="match status" value="1"/>
</dbReference>
<dbReference type="SMART" id="SM00355">
    <property type="entry name" value="ZnF_C2H2"/>
    <property type="match status" value="2"/>
</dbReference>
<sequence>MNSIEYACLCSMKYKYKLRHMLICPYRKEQCKIDGCNWTGRPCELLIHIHENHLTCIIKDNDHLNLDLSKLINDTITTLMIIKYGRVFWIKYYPGETCFTITFSNTPIDVLPRFTTENKFYYTIQVSEPQSSLGFTKSFHDSHFKIENTVLSIYINDQDLTSIKLEILSRGDFELQHPPCYVCNNTFTSAHDLIQHIKTNHSYETKKSGPMTYNYTEFIDCKPIILDDVLVWQFWPRENYGNTCIYFLYFPLNPEFNKKLLSKIHIKSLNLTIVAVVYRYDENIEDIKLSQKKLIPYFQNTEYEY</sequence>
<dbReference type="Gene3D" id="3.30.40.10">
    <property type="entry name" value="Zinc/RING finger domain, C3HC4 (zinc finger)"/>
    <property type="match status" value="1"/>
</dbReference>
<keyword evidence="1" id="KW-0862">Zinc</keyword>
<dbReference type="AlphaFoldDB" id="A0A1B6D9W2"/>
<organism evidence="3">
    <name type="scientific">Clastoptera arizonana</name>
    <name type="common">Arizona spittle bug</name>
    <dbReference type="NCBI Taxonomy" id="38151"/>
    <lineage>
        <taxon>Eukaryota</taxon>
        <taxon>Metazoa</taxon>
        <taxon>Ecdysozoa</taxon>
        <taxon>Arthropoda</taxon>
        <taxon>Hexapoda</taxon>
        <taxon>Insecta</taxon>
        <taxon>Pterygota</taxon>
        <taxon>Neoptera</taxon>
        <taxon>Paraneoptera</taxon>
        <taxon>Hemiptera</taxon>
        <taxon>Auchenorrhyncha</taxon>
        <taxon>Cercopoidea</taxon>
        <taxon>Clastopteridae</taxon>
        <taxon>Clastoptera</taxon>
    </lineage>
</organism>
<proteinExistence type="predicted"/>
<protein>
    <recommendedName>
        <fullName evidence="2">C2H2-type domain-containing protein</fullName>
    </recommendedName>
</protein>
<evidence type="ECO:0000313" key="3">
    <source>
        <dbReference type="EMBL" id="JAS22375.1"/>
    </source>
</evidence>
<reference evidence="3" key="1">
    <citation type="submission" date="2015-12" db="EMBL/GenBank/DDBJ databases">
        <title>De novo transcriptome assembly of four potential Pierce s Disease insect vectors from Arizona vineyards.</title>
        <authorList>
            <person name="Tassone E.E."/>
        </authorList>
    </citation>
    <scope>NUCLEOTIDE SEQUENCE</scope>
</reference>
<feature type="domain" description="C2H2-type" evidence="2">
    <location>
        <begin position="178"/>
        <end position="206"/>
    </location>
</feature>
<dbReference type="PROSITE" id="PS50157">
    <property type="entry name" value="ZINC_FINGER_C2H2_2"/>
    <property type="match status" value="1"/>
</dbReference>
<name>A0A1B6D9W2_9HEMI</name>
<dbReference type="PROSITE" id="PS00028">
    <property type="entry name" value="ZINC_FINGER_C2H2_1"/>
    <property type="match status" value="1"/>
</dbReference>
<dbReference type="GO" id="GO:0008270">
    <property type="term" value="F:zinc ion binding"/>
    <property type="evidence" value="ECO:0007669"/>
    <property type="project" value="UniProtKB-KW"/>
</dbReference>
<feature type="non-terminal residue" evidence="3">
    <location>
        <position position="305"/>
    </location>
</feature>
<gene>
    <name evidence="3" type="ORF">g.38159</name>
</gene>
<dbReference type="InterPro" id="IPR013087">
    <property type="entry name" value="Znf_C2H2_type"/>
</dbReference>
<dbReference type="EMBL" id="GEDC01014923">
    <property type="protein sequence ID" value="JAS22375.1"/>
    <property type="molecule type" value="Transcribed_RNA"/>
</dbReference>
<evidence type="ECO:0000259" key="2">
    <source>
        <dbReference type="PROSITE" id="PS50157"/>
    </source>
</evidence>
<keyword evidence="1" id="KW-0863">Zinc-finger</keyword>
<dbReference type="InterPro" id="IPR013083">
    <property type="entry name" value="Znf_RING/FYVE/PHD"/>
</dbReference>
<accession>A0A1B6D9W2</accession>
<keyword evidence="1" id="KW-0479">Metal-binding</keyword>